<organism evidence="1">
    <name type="scientific">Orpheovirus IHUMI-LCC2</name>
    <dbReference type="NCBI Taxonomy" id="2023057"/>
    <lineage>
        <taxon>Viruses</taxon>
        <taxon>Varidnaviria</taxon>
        <taxon>Bamfordvirae</taxon>
        <taxon>Nucleocytoviricota</taxon>
        <taxon>Megaviricetes</taxon>
        <taxon>Pimascovirales</taxon>
        <taxon>Ocovirineae</taxon>
        <taxon>Orpheoviridae</taxon>
        <taxon>Alphaorpheovirus</taxon>
        <taxon>Alphaorpheovirus massiliense</taxon>
    </lineage>
</organism>
<evidence type="ECO:0000313" key="2">
    <source>
        <dbReference type="Proteomes" id="UP000236316"/>
    </source>
</evidence>
<dbReference type="KEGG" id="vg:35381897"/>
<evidence type="ECO:0000313" key="1">
    <source>
        <dbReference type="EMBL" id="SNW62045.1"/>
    </source>
</evidence>
<proteinExistence type="predicted"/>
<dbReference type="Proteomes" id="UP000236316">
    <property type="component" value="Segment"/>
</dbReference>
<dbReference type="EMBL" id="LT906555">
    <property type="protein sequence ID" value="SNW62045.1"/>
    <property type="molecule type" value="Genomic_DNA"/>
</dbReference>
<dbReference type="RefSeq" id="YP_009448347.1">
    <property type="nucleotide sequence ID" value="NC_036594.1"/>
</dbReference>
<sequence length="423" mass="48854">MDNINLNDIFVLPPETQCDILSNITDVRTLQRIIVSTNDQGFNPLYDIAKNCVIEINRGVDVVEYSENDDGELVRIEDSPNIVESVVHVPILSAYPNVYKVKSIDERRVLVSITDISDMFFLCVHPSLRIGILQFNFITHEEYSYRMIKTFLDNYLNGYNIVNGKKKNINNNFKDKYLLLYGLDETQYDNGYIFICNESLVVHYVHNANYLQILEIIIMLLNTGNFKNVYLSLDWNIIRDNDTITPEHEEITENFYLSLTQLPNPVNIVLNHEVVTGLNYGYIALNIDKANIIYDGDKGDVIKLSKSLHIDEIGGFDELSGPFNVDDCIKLFTYDRKTNPIDIPNYTSLGFILYSTGEKEIDEINKIVNSNMHKKINYITMYVNDRSLYGKVIEKNGRTFIFKPHVNINFDRDEIFKENTANL</sequence>
<reference evidence="1" key="1">
    <citation type="submission" date="2017-08" db="EMBL/GenBank/DDBJ databases">
        <authorList>
            <consortium name="Urmite Genomes"/>
        </authorList>
    </citation>
    <scope>NUCLEOTIDE SEQUENCE [LARGE SCALE GENOMIC DNA]</scope>
    <source>
        <strain evidence="1">IHUMI-LCC2</strain>
    </source>
</reference>
<protein>
    <submittedName>
        <fullName evidence="1">Uncharacterized protein</fullName>
    </submittedName>
</protein>
<accession>A0A2I2L3B9</accession>
<name>A0A2I2L3B9_9VIRU</name>
<dbReference type="GeneID" id="35381897"/>
<gene>
    <name evidence="1" type="ORF">ORPV_141</name>
</gene>
<keyword evidence="2" id="KW-1185">Reference proteome</keyword>